<evidence type="ECO:0000313" key="1">
    <source>
        <dbReference type="EMBL" id="EFO23276.1"/>
    </source>
</evidence>
<sequence>QESDHLTMLSIVLHIANDTTSKIIITHGFYLRYVSEDEKWRLLMNVYSCSMLKDEYITEMKNEAIRDLQKVLPPHDFYNPHFRLLHEYAKLPNRAEIVLKCPYLRVGSVHLLVQHNVYKKRIGPKMELYLLGDELVNYEIQKAALSNIFCFMIELH</sequence>
<gene>
    <name evidence="1" type="ORF">LOAG_05213</name>
</gene>
<dbReference type="InParanoid" id="A0A1S0U248"/>
<name>A0A1S0U248_LOALO</name>
<dbReference type="EMBL" id="JH712114">
    <property type="protein sequence ID" value="EFO23276.1"/>
    <property type="molecule type" value="Genomic_DNA"/>
</dbReference>
<dbReference type="KEGG" id="loa:LOAG_05213"/>
<dbReference type="CTD" id="9942617"/>
<reference evidence="1" key="1">
    <citation type="submission" date="2012-04" db="EMBL/GenBank/DDBJ databases">
        <title>The Genome Sequence of Loa loa.</title>
        <authorList>
            <consortium name="The Broad Institute Genome Sequencing Platform"/>
            <consortium name="Broad Institute Genome Sequencing Center for Infectious Disease"/>
            <person name="Nutman T.B."/>
            <person name="Fink D.L."/>
            <person name="Russ C."/>
            <person name="Young S."/>
            <person name="Zeng Q."/>
            <person name="Gargeya S."/>
            <person name="Alvarado L."/>
            <person name="Berlin A."/>
            <person name="Chapman S.B."/>
            <person name="Chen Z."/>
            <person name="Freedman E."/>
            <person name="Gellesch M."/>
            <person name="Goldberg J."/>
            <person name="Griggs A."/>
            <person name="Gujja S."/>
            <person name="Heilman E.R."/>
            <person name="Heiman D."/>
            <person name="Howarth C."/>
            <person name="Mehta T."/>
            <person name="Neiman D."/>
            <person name="Pearson M."/>
            <person name="Roberts A."/>
            <person name="Saif S."/>
            <person name="Shea T."/>
            <person name="Shenoy N."/>
            <person name="Sisk P."/>
            <person name="Stolte C."/>
            <person name="Sykes S."/>
            <person name="White J."/>
            <person name="Yandava C."/>
            <person name="Haas B."/>
            <person name="Henn M.R."/>
            <person name="Nusbaum C."/>
            <person name="Birren B."/>
        </authorList>
    </citation>
    <scope>NUCLEOTIDE SEQUENCE [LARGE SCALE GENOMIC DNA]</scope>
</reference>
<proteinExistence type="predicted"/>
<feature type="non-terminal residue" evidence="1">
    <location>
        <position position="1"/>
    </location>
</feature>
<accession>A0A1S0U248</accession>
<dbReference type="AlphaFoldDB" id="A0A1S0U248"/>
<dbReference type="RefSeq" id="XP_003140798.1">
    <property type="nucleotide sequence ID" value="XM_003140750.1"/>
</dbReference>
<dbReference type="GeneID" id="9942617"/>
<protein>
    <submittedName>
        <fullName evidence="1">Uncharacterized protein</fullName>
    </submittedName>
</protein>
<organism evidence="1">
    <name type="scientific">Loa loa</name>
    <name type="common">Eye worm</name>
    <name type="synonym">Filaria loa</name>
    <dbReference type="NCBI Taxonomy" id="7209"/>
    <lineage>
        <taxon>Eukaryota</taxon>
        <taxon>Metazoa</taxon>
        <taxon>Ecdysozoa</taxon>
        <taxon>Nematoda</taxon>
        <taxon>Chromadorea</taxon>
        <taxon>Rhabditida</taxon>
        <taxon>Spirurina</taxon>
        <taxon>Spiruromorpha</taxon>
        <taxon>Filarioidea</taxon>
        <taxon>Onchocercidae</taxon>
        <taxon>Loa</taxon>
    </lineage>
</organism>